<dbReference type="CDD" id="cd04186">
    <property type="entry name" value="GT_2_like_c"/>
    <property type="match status" value="1"/>
</dbReference>
<reference evidence="3 4" key="1">
    <citation type="submission" date="2017-03" db="EMBL/GenBank/DDBJ databases">
        <title>Draft Genome sequence of Marispirochaeta sp. strain JC444.</title>
        <authorList>
            <person name="Shivani Y."/>
            <person name="Subhash Y."/>
            <person name="Sasikala C."/>
            <person name="Ramana C."/>
        </authorList>
    </citation>
    <scope>NUCLEOTIDE SEQUENCE [LARGE SCALE GENOMIC DNA]</scope>
    <source>
        <strain evidence="3 4">JC444</strain>
    </source>
</reference>
<organism evidence="3 4">
    <name type="scientific">Marispirochaeta aestuarii</name>
    <dbReference type="NCBI Taxonomy" id="1963862"/>
    <lineage>
        <taxon>Bacteria</taxon>
        <taxon>Pseudomonadati</taxon>
        <taxon>Spirochaetota</taxon>
        <taxon>Spirochaetia</taxon>
        <taxon>Spirochaetales</taxon>
        <taxon>Spirochaetaceae</taxon>
        <taxon>Marispirochaeta</taxon>
    </lineage>
</organism>
<name>A0A1Y1RUE8_9SPIO</name>
<evidence type="ECO:0000259" key="2">
    <source>
        <dbReference type="Pfam" id="PF00535"/>
    </source>
</evidence>
<dbReference type="SUPFAM" id="SSF53448">
    <property type="entry name" value="Nucleotide-diphospho-sugar transferases"/>
    <property type="match status" value="1"/>
</dbReference>
<feature type="domain" description="Glycosyltransferase 2-like" evidence="2">
    <location>
        <begin position="5"/>
        <end position="151"/>
    </location>
</feature>
<feature type="transmembrane region" description="Helical" evidence="1">
    <location>
        <begin position="262"/>
        <end position="284"/>
    </location>
</feature>
<dbReference type="RefSeq" id="WP_083052363.1">
    <property type="nucleotide sequence ID" value="NZ_MWQY01000021.1"/>
</dbReference>
<dbReference type="EMBL" id="MWQY01000021">
    <property type="protein sequence ID" value="ORC32652.1"/>
    <property type="molecule type" value="Genomic_DNA"/>
</dbReference>
<protein>
    <recommendedName>
        <fullName evidence="2">Glycosyltransferase 2-like domain-containing protein</fullName>
    </recommendedName>
</protein>
<gene>
    <name evidence="3" type="ORF">B4O97_15955</name>
</gene>
<keyword evidence="1" id="KW-0812">Transmembrane</keyword>
<keyword evidence="4" id="KW-1185">Reference proteome</keyword>
<dbReference type="Proteomes" id="UP000192343">
    <property type="component" value="Unassembled WGS sequence"/>
</dbReference>
<proteinExistence type="predicted"/>
<dbReference type="InterPro" id="IPR001173">
    <property type="entry name" value="Glyco_trans_2-like"/>
</dbReference>
<accession>A0A1Y1RUE8</accession>
<evidence type="ECO:0000256" key="1">
    <source>
        <dbReference type="SAM" id="Phobius"/>
    </source>
</evidence>
<dbReference type="Gene3D" id="3.90.550.10">
    <property type="entry name" value="Spore Coat Polysaccharide Biosynthesis Protein SpsA, Chain A"/>
    <property type="match status" value="1"/>
</dbReference>
<dbReference type="PANTHER" id="PTHR43179">
    <property type="entry name" value="RHAMNOSYLTRANSFERASE WBBL"/>
    <property type="match status" value="1"/>
</dbReference>
<dbReference type="InterPro" id="IPR029044">
    <property type="entry name" value="Nucleotide-diphossugar_trans"/>
</dbReference>
<comment type="caution">
    <text evidence="3">The sequence shown here is derived from an EMBL/GenBank/DDBJ whole genome shotgun (WGS) entry which is preliminary data.</text>
</comment>
<keyword evidence="1" id="KW-0472">Membrane</keyword>
<keyword evidence="1" id="KW-1133">Transmembrane helix</keyword>
<sequence>MIDVSVIIVSYNTAELTCAAIASVYEQTKQVNFEILVIDNNSTDDSADMIEKSFPSVRLIRLYSNKGFAAANNIAAEEAEGRYILLLNPDTLVLDGAIDKLVNFADKNTEYGIYGGSTFFGDMSRNPTAGWNMATVWSLFSTASGLSSIFRKSRFFNPESLSWWDWKRPRRVDIVTGCFLLIHRDLWNRLEGFDTRFYMYGEDADLCLRSAAINRFCIIVPDAKIIHFGGASEVVKEDKMIRLLTAKVQLFRKHWKGIKRKYAILMLEMWTFSRMTVLFFISMVKKNNSPSFHSWKKVWYRRSEWETV</sequence>
<dbReference type="Pfam" id="PF00535">
    <property type="entry name" value="Glycos_transf_2"/>
    <property type="match status" value="1"/>
</dbReference>
<evidence type="ECO:0000313" key="4">
    <source>
        <dbReference type="Proteomes" id="UP000192343"/>
    </source>
</evidence>
<dbReference type="AlphaFoldDB" id="A0A1Y1RUE8"/>
<dbReference type="OrthoDB" id="9803174at2"/>
<dbReference type="STRING" id="1963862.B4O97_15955"/>
<dbReference type="PANTHER" id="PTHR43179:SF7">
    <property type="entry name" value="RHAMNOSYLTRANSFERASE WBBL"/>
    <property type="match status" value="1"/>
</dbReference>
<evidence type="ECO:0000313" key="3">
    <source>
        <dbReference type="EMBL" id="ORC32652.1"/>
    </source>
</evidence>